<name>A0A0N7LNM1_9RHOB</name>
<protein>
    <submittedName>
        <fullName evidence="1">PhoP regulatory network protein YrbL</fullName>
    </submittedName>
</protein>
<organism evidence="1 2">
    <name type="scientific">Ruegeria atlantica</name>
    <dbReference type="NCBI Taxonomy" id="81569"/>
    <lineage>
        <taxon>Bacteria</taxon>
        <taxon>Pseudomonadati</taxon>
        <taxon>Pseudomonadota</taxon>
        <taxon>Alphaproteobacteria</taxon>
        <taxon>Rhodobacterales</taxon>
        <taxon>Roseobacteraceae</taxon>
        <taxon>Ruegeria</taxon>
    </lineage>
</organism>
<keyword evidence="2" id="KW-1185">Reference proteome</keyword>
<accession>A0A0N7LNM1</accession>
<dbReference type="EMBL" id="CYPS01000028">
    <property type="protein sequence ID" value="CUH42804.1"/>
    <property type="molecule type" value="Genomic_DNA"/>
</dbReference>
<reference evidence="2" key="1">
    <citation type="submission" date="2015-09" db="EMBL/GenBank/DDBJ databases">
        <authorList>
            <person name="Rodrigo-Torres L."/>
            <person name="Arahal D.R."/>
        </authorList>
    </citation>
    <scope>NUCLEOTIDE SEQUENCE [LARGE SCALE GENOMIC DNA]</scope>
    <source>
        <strain evidence="2">CECT 4293</strain>
    </source>
</reference>
<proteinExistence type="predicted"/>
<evidence type="ECO:0000313" key="1">
    <source>
        <dbReference type="EMBL" id="CUH42804.1"/>
    </source>
</evidence>
<evidence type="ECO:0000313" key="2">
    <source>
        <dbReference type="Proteomes" id="UP000050786"/>
    </source>
</evidence>
<dbReference type="AlphaFoldDB" id="A0A0N7LNM1"/>
<dbReference type="Proteomes" id="UP000050786">
    <property type="component" value="Unassembled WGS sequence"/>
</dbReference>
<gene>
    <name evidence="1" type="ORF">RUM4293_01693</name>
</gene>
<dbReference type="InterPro" id="IPR019647">
    <property type="entry name" value="PhoP_reg_network_YrbL"/>
</dbReference>
<dbReference type="Pfam" id="PF10707">
    <property type="entry name" value="YrbL-PhoP_reg"/>
    <property type="match status" value="1"/>
</dbReference>
<sequence>MLFAVQLLRVSDLDPIASGGHRDVYACPGQSHLLVKVTRPRKRPNRSFAKRLIRRLLPDSVFRNALKEIEGEMKAALKSGTDIEQLPLARCFGIAQTDIGPAIIVERIESDDGQLAHPLAKLCEDGALSDDVLNELNGFAKKLFKLQIVARDIHETNIVYGLRNQSRMFLLIDGYGERNLIPLRTLSRRLNDRSLHKQMNGIAERVGLIWDRTRQEFRAA</sequence>
<dbReference type="RefSeq" id="WP_082649236.1">
    <property type="nucleotide sequence ID" value="NZ_CYPS01000028.1"/>
</dbReference>